<dbReference type="GO" id="GO:0003677">
    <property type="term" value="F:DNA binding"/>
    <property type="evidence" value="ECO:0007669"/>
    <property type="project" value="UniProtKB-KW"/>
</dbReference>
<keyword evidence="9" id="KW-1185">Reference proteome</keyword>
<dbReference type="Proteomes" id="UP000235220">
    <property type="component" value="Chromosome 8"/>
</dbReference>
<dbReference type="PANTHER" id="PTHR21654:SF61">
    <property type="entry name" value="TRIHELIX TRANSCRIPTION FACTOR GTL2"/>
    <property type="match status" value="1"/>
</dbReference>
<dbReference type="KEGG" id="jre:109016435"/>
<dbReference type="InterPro" id="IPR001005">
    <property type="entry name" value="SANT/Myb"/>
</dbReference>
<dbReference type="CDD" id="cd12203">
    <property type="entry name" value="GT1"/>
    <property type="match status" value="1"/>
</dbReference>
<dbReference type="GO" id="GO:0005634">
    <property type="term" value="C:nucleus"/>
    <property type="evidence" value="ECO:0007669"/>
    <property type="project" value="UniProtKB-SubCell"/>
</dbReference>
<dbReference type="InterPro" id="IPR044822">
    <property type="entry name" value="Myb_DNA-bind_4"/>
</dbReference>
<evidence type="ECO:0000256" key="7">
    <source>
        <dbReference type="SAM" id="MobiDB-lite"/>
    </source>
</evidence>
<gene>
    <name evidence="10" type="primary">LOC109016435</name>
</gene>
<evidence type="ECO:0000256" key="2">
    <source>
        <dbReference type="ARBA" id="ARBA00022737"/>
    </source>
</evidence>
<evidence type="ECO:0000256" key="4">
    <source>
        <dbReference type="ARBA" id="ARBA00023125"/>
    </source>
</evidence>
<dbReference type="Pfam" id="PF13837">
    <property type="entry name" value="Myb_DNA-bind_4"/>
    <property type="match status" value="2"/>
</dbReference>
<evidence type="ECO:0000256" key="3">
    <source>
        <dbReference type="ARBA" id="ARBA00023015"/>
    </source>
</evidence>
<evidence type="ECO:0000259" key="8">
    <source>
        <dbReference type="PROSITE" id="PS50090"/>
    </source>
</evidence>
<feature type="compositionally biased region" description="Basic and acidic residues" evidence="7">
    <location>
        <begin position="221"/>
        <end position="230"/>
    </location>
</feature>
<evidence type="ECO:0000256" key="1">
    <source>
        <dbReference type="ARBA" id="ARBA00004123"/>
    </source>
</evidence>
<evidence type="ECO:0000256" key="5">
    <source>
        <dbReference type="ARBA" id="ARBA00023163"/>
    </source>
</evidence>
<dbReference type="InParanoid" id="A0A6P9EMV6"/>
<accession>A0A6P9EMV6</accession>
<feature type="domain" description="Myb-like" evidence="8">
    <location>
        <begin position="456"/>
        <end position="522"/>
    </location>
</feature>
<keyword evidence="3" id="KW-0805">Transcription regulation</keyword>
<proteinExistence type="predicted"/>
<reference evidence="10" key="1">
    <citation type="submission" date="2025-08" db="UniProtKB">
        <authorList>
            <consortium name="RefSeq"/>
        </authorList>
    </citation>
    <scope>IDENTIFICATION</scope>
    <source>
        <tissue evidence="10">Leaves</tissue>
    </source>
</reference>
<dbReference type="OrthoDB" id="691673at2759"/>
<feature type="region of interest" description="Disordered" evidence="7">
    <location>
        <begin position="54"/>
        <end position="74"/>
    </location>
</feature>
<keyword evidence="5" id="KW-0804">Transcription</keyword>
<evidence type="ECO:0000256" key="6">
    <source>
        <dbReference type="ARBA" id="ARBA00023242"/>
    </source>
</evidence>
<name>A0A6P9EMV6_JUGRE</name>
<dbReference type="AlphaFoldDB" id="A0A6P9EMV6"/>
<dbReference type="GO" id="GO:0006355">
    <property type="term" value="P:regulation of DNA-templated transcription"/>
    <property type="evidence" value="ECO:0007669"/>
    <property type="project" value="UniProtKB-ARBA"/>
</dbReference>
<dbReference type="PROSITE" id="PS50090">
    <property type="entry name" value="MYB_LIKE"/>
    <property type="match status" value="2"/>
</dbReference>
<keyword evidence="4" id="KW-0238">DNA-binding</keyword>
<dbReference type="Gene3D" id="1.10.10.60">
    <property type="entry name" value="Homeodomain-like"/>
    <property type="match status" value="2"/>
</dbReference>
<evidence type="ECO:0000313" key="10">
    <source>
        <dbReference type="RefSeq" id="XP_035548781.1"/>
    </source>
</evidence>
<feature type="compositionally biased region" description="Low complexity" evidence="7">
    <location>
        <begin position="54"/>
        <end position="65"/>
    </location>
</feature>
<feature type="domain" description="Myb-like" evidence="8">
    <location>
        <begin position="98"/>
        <end position="151"/>
    </location>
</feature>
<dbReference type="GeneID" id="109016435"/>
<organism evidence="9 10">
    <name type="scientific">Juglans regia</name>
    <name type="common">English walnut</name>
    <dbReference type="NCBI Taxonomy" id="51240"/>
    <lineage>
        <taxon>Eukaryota</taxon>
        <taxon>Viridiplantae</taxon>
        <taxon>Streptophyta</taxon>
        <taxon>Embryophyta</taxon>
        <taxon>Tracheophyta</taxon>
        <taxon>Spermatophyta</taxon>
        <taxon>Magnoliopsida</taxon>
        <taxon>eudicotyledons</taxon>
        <taxon>Gunneridae</taxon>
        <taxon>Pentapetalae</taxon>
        <taxon>rosids</taxon>
        <taxon>fabids</taxon>
        <taxon>Fagales</taxon>
        <taxon>Juglandaceae</taxon>
        <taxon>Juglans</taxon>
    </lineage>
</organism>
<feature type="region of interest" description="Disordered" evidence="7">
    <location>
        <begin position="191"/>
        <end position="242"/>
    </location>
</feature>
<sequence>MFDGAVPDHQFHQWIASRTTLPSLSPSFPVLHAFSSPNIFPSYDHYDPSLSLPPNLLHPLHQQSPTHKDHQEQKQENNLVSMNLDTERQRSLPDPIESWANEEVLALLRIRSGMENWFPEFTWEHVSRKLAEDVGFKRSPSKCKEKFEEESRYFNDNINYNKSYRFLSELEELYQGHDHQNPRVGAGKNQRILEKPSGGEDNLGQSNLEVDSRDGTVGNKRFQDSHHENVQGKSKRKKRKRRKKFEMLEGLCEKVVIKIMAQQEEMHNKLLEDMVKRDEEKVAKEEAWKKQAMDRMNKELEIMANEQAIAGVRHATIIEYLKQLTSSSSGSHCVEERAALLVHESLKVTTSSNSYPSSSSCSLIQAPNPNHSSLISTQVINSITPTSITKTLSHQNTSPALSPNTPDIPTSSSLPTASRNPNSINTQKNPLTPISTWTQKVSQDSITNVKDNLGKRWPRDEVLALINLRCSTDQYNNSNGGDQDKEGIAKAPPLWERISQGMLELGYKRSAKRCKEKWENINKYFKKTKDANKKRSLDSRTCPYFHQLSTLYMSQGTSQDVAAPSEGPENILTT</sequence>
<comment type="subcellular location">
    <subcellularLocation>
        <location evidence="1">Nucleus</location>
    </subcellularLocation>
</comment>
<feature type="region of interest" description="Disordered" evidence="7">
    <location>
        <begin position="392"/>
        <end position="432"/>
    </location>
</feature>
<protein>
    <submittedName>
        <fullName evidence="10">LOW QUALITY PROTEIN: trihelix transcription factor GTL2-like</fullName>
    </submittedName>
</protein>
<dbReference type="RefSeq" id="XP_035548781.1">
    <property type="nucleotide sequence ID" value="XM_035692888.1"/>
</dbReference>
<keyword evidence="6" id="KW-0539">Nucleus</keyword>
<dbReference type="FunCoup" id="A0A6P9EMV6">
    <property type="interactions" value="78"/>
</dbReference>
<keyword evidence="2" id="KW-0677">Repeat</keyword>
<evidence type="ECO:0000313" key="9">
    <source>
        <dbReference type="Proteomes" id="UP000235220"/>
    </source>
</evidence>
<feature type="compositionally biased region" description="Basic residues" evidence="7">
    <location>
        <begin position="233"/>
        <end position="242"/>
    </location>
</feature>
<dbReference type="PANTHER" id="PTHR21654">
    <property type="entry name" value="FI21293P1"/>
    <property type="match status" value="1"/>
</dbReference>
<dbReference type="FunFam" id="1.10.10.60:FF:000061">
    <property type="entry name" value="Trihelix transcription factor GT-2"/>
    <property type="match status" value="1"/>
</dbReference>